<feature type="chain" id="PRO_5037036348" evidence="1">
    <location>
        <begin position="22"/>
        <end position="317"/>
    </location>
</feature>
<dbReference type="EMBL" id="JAEKJA010000024">
    <property type="protein sequence ID" value="MBJ3778255.1"/>
    <property type="molecule type" value="Genomic_DNA"/>
</dbReference>
<dbReference type="AlphaFoldDB" id="A0A934MIU2"/>
<evidence type="ECO:0000256" key="1">
    <source>
        <dbReference type="SAM" id="SignalP"/>
    </source>
</evidence>
<keyword evidence="1" id="KW-0732">Signal</keyword>
<organism evidence="2 3">
    <name type="scientific">Acuticoccus mangrovi</name>
    <dbReference type="NCBI Taxonomy" id="2796142"/>
    <lineage>
        <taxon>Bacteria</taxon>
        <taxon>Pseudomonadati</taxon>
        <taxon>Pseudomonadota</taxon>
        <taxon>Alphaproteobacteria</taxon>
        <taxon>Hyphomicrobiales</taxon>
        <taxon>Amorphaceae</taxon>
        <taxon>Acuticoccus</taxon>
    </lineage>
</organism>
<name>A0A934MIU2_9HYPH</name>
<reference evidence="2" key="1">
    <citation type="submission" date="2020-12" db="EMBL/GenBank/DDBJ databases">
        <title>Bacterial taxonomy.</title>
        <authorList>
            <person name="Pan X."/>
        </authorList>
    </citation>
    <scope>NUCLEOTIDE SEQUENCE</scope>
    <source>
        <strain evidence="2">B2012</strain>
    </source>
</reference>
<gene>
    <name evidence="2" type="ORF">JCR33_21325</name>
</gene>
<dbReference type="RefSeq" id="WP_198884154.1">
    <property type="nucleotide sequence ID" value="NZ_JAEKJA010000024.1"/>
</dbReference>
<dbReference type="CDD" id="cd13520">
    <property type="entry name" value="PBP2_TAXI_TRAP"/>
    <property type="match status" value="1"/>
</dbReference>
<keyword evidence="3" id="KW-1185">Reference proteome</keyword>
<dbReference type="Gene3D" id="3.40.190.10">
    <property type="entry name" value="Periplasmic binding protein-like II"/>
    <property type="match status" value="2"/>
</dbReference>
<dbReference type="InterPro" id="IPR011852">
    <property type="entry name" value="TRAP_TAXI"/>
</dbReference>
<dbReference type="SUPFAM" id="SSF53850">
    <property type="entry name" value="Periplasmic binding protein-like II"/>
    <property type="match status" value="1"/>
</dbReference>
<proteinExistence type="predicted"/>
<comment type="caution">
    <text evidence="2">The sequence shown here is derived from an EMBL/GenBank/DDBJ whole genome shotgun (WGS) entry which is preliminary data.</text>
</comment>
<evidence type="ECO:0000313" key="3">
    <source>
        <dbReference type="Proteomes" id="UP000609531"/>
    </source>
</evidence>
<sequence length="317" mass="33380">MKNALIGAVAVAALAAAPAVAQTKTDVAWGGSNPGGVMYYMVGVAGSELGKDLPDINITQVTTGGSTENAKRLIKGELDMGIVYGSHVYMSQKPEGPFENGDKGTMLRGVAMAYEGPTYFVTLKGNDELNTIEDLKGKTVALGPPGSGTVFNCSNILTALGVIGDITPRLMTFADAGRALANGQVDAFCQSSAPAAAVSELAETQGVKILSYPEEALTTINETFPFYHTGTMADTVYTGVPATDMPYTTVYWVAHERLPADVVEKIVAAAYANQDSLASGHKAWAQMKPDVANFEALGRPMHPGAEAYYKKEGLWPD</sequence>
<dbReference type="PANTHER" id="PTHR42941">
    <property type="entry name" value="SLL1037 PROTEIN"/>
    <property type="match status" value="1"/>
</dbReference>
<dbReference type="PANTHER" id="PTHR42941:SF1">
    <property type="entry name" value="SLL1037 PROTEIN"/>
    <property type="match status" value="1"/>
</dbReference>
<dbReference type="Proteomes" id="UP000609531">
    <property type="component" value="Unassembled WGS sequence"/>
</dbReference>
<dbReference type="Pfam" id="PF16868">
    <property type="entry name" value="NMT1_3"/>
    <property type="match status" value="1"/>
</dbReference>
<evidence type="ECO:0000313" key="2">
    <source>
        <dbReference type="EMBL" id="MBJ3778255.1"/>
    </source>
</evidence>
<accession>A0A934MIU2</accession>
<feature type="signal peptide" evidence="1">
    <location>
        <begin position="1"/>
        <end position="21"/>
    </location>
</feature>
<protein>
    <submittedName>
        <fullName evidence="2">TAXI family TRAP transporter solute-binding subunit</fullName>
    </submittedName>
</protein>
<dbReference type="NCBIfam" id="TIGR02122">
    <property type="entry name" value="TRAP_TAXI"/>
    <property type="match status" value="1"/>
</dbReference>